<evidence type="ECO:0000256" key="1">
    <source>
        <dbReference type="SAM" id="MobiDB-lite"/>
    </source>
</evidence>
<evidence type="ECO:0000313" key="2">
    <source>
        <dbReference type="EMBL" id="CAI9599072.1"/>
    </source>
</evidence>
<evidence type="ECO:0000313" key="3">
    <source>
        <dbReference type="Proteomes" id="UP001162483"/>
    </source>
</evidence>
<name>A0ABN9FQI4_9NEOB</name>
<gene>
    <name evidence="2" type="ORF">SPARVUS_LOCUS12538546</name>
</gene>
<keyword evidence="3" id="KW-1185">Reference proteome</keyword>
<feature type="compositionally biased region" description="Basic and acidic residues" evidence="1">
    <location>
        <begin position="158"/>
        <end position="169"/>
    </location>
</feature>
<accession>A0ABN9FQI4</accession>
<comment type="caution">
    <text evidence="2">The sequence shown here is derived from an EMBL/GenBank/DDBJ whole genome shotgun (WGS) entry which is preliminary data.</text>
</comment>
<proteinExistence type="predicted"/>
<organism evidence="2 3">
    <name type="scientific">Staurois parvus</name>
    <dbReference type="NCBI Taxonomy" id="386267"/>
    <lineage>
        <taxon>Eukaryota</taxon>
        <taxon>Metazoa</taxon>
        <taxon>Chordata</taxon>
        <taxon>Craniata</taxon>
        <taxon>Vertebrata</taxon>
        <taxon>Euteleostomi</taxon>
        <taxon>Amphibia</taxon>
        <taxon>Batrachia</taxon>
        <taxon>Anura</taxon>
        <taxon>Neobatrachia</taxon>
        <taxon>Ranoidea</taxon>
        <taxon>Ranidae</taxon>
        <taxon>Staurois</taxon>
    </lineage>
</organism>
<feature type="region of interest" description="Disordered" evidence="1">
    <location>
        <begin position="82"/>
        <end position="114"/>
    </location>
</feature>
<feature type="region of interest" description="Disordered" evidence="1">
    <location>
        <begin position="146"/>
        <end position="169"/>
    </location>
</feature>
<feature type="non-terminal residue" evidence="2">
    <location>
        <position position="317"/>
    </location>
</feature>
<sequence length="317" mass="34751">MKPQTIPPRLEAASNDFNKNTINASAAKQVTEKGSCETKGNNLPDEIITEHVSKKWHKLNKKRMKNTTDEPCITKLCGYGGPSEEADDSSTGPVHSTPVRSRKRPLAHVDPRKGISDIQDPELQARLAQLAKFSFKQKTKLLHNPGIENELTATSGNNDKEGTKPMQKPAEKLRRLLEVSESSDQASSVRQEKSCAATTDVTLEKEAHVVSHVVSPSVLVNEETNQTETSHSRKVSSSTLARLAMFSFTSSSEDKIADKPGVIPGSENPLSSRNLDAGGKRKCFHLESITNKAVGAKSLFSSTDFDDEMLDLDWNIE</sequence>
<protein>
    <submittedName>
        <fullName evidence="2">Uncharacterized protein</fullName>
    </submittedName>
</protein>
<dbReference type="Proteomes" id="UP001162483">
    <property type="component" value="Unassembled WGS sequence"/>
</dbReference>
<reference evidence="2" key="1">
    <citation type="submission" date="2023-05" db="EMBL/GenBank/DDBJ databases">
        <authorList>
            <person name="Stuckert A."/>
        </authorList>
    </citation>
    <scope>NUCLEOTIDE SEQUENCE</scope>
</reference>
<dbReference type="EMBL" id="CATNWA010017244">
    <property type="protein sequence ID" value="CAI9599072.1"/>
    <property type="molecule type" value="Genomic_DNA"/>
</dbReference>